<dbReference type="Proteomes" id="UP000236268">
    <property type="component" value="Unassembled WGS sequence"/>
</dbReference>
<accession>A0A2K1FUH6</accession>
<dbReference type="EMBL" id="JBJLSN010000039">
    <property type="protein sequence ID" value="MFL7903956.1"/>
    <property type="molecule type" value="Genomic_DNA"/>
</dbReference>
<evidence type="ECO:0000313" key="4">
    <source>
        <dbReference type="EMBL" id="MFL7903956.1"/>
    </source>
</evidence>
<proteinExistence type="predicted"/>
<evidence type="ECO:0000313" key="8">
    <source>
        <dbReference type="Proteomes" id="UP000325333"/>
    </source>
</evidence>
<accession>A0A060DIT8</accession>
<dbReference type="OrthoDB" id="8449338at2"/>
<dbReference type="RefSeq" id="WP_051657977.1">
    <property type="nucleotide sequence ID" value="NZ_CP007793.1"/>
</dbReference>
<dbReference type="AlphaFoldDB" id="A0A2K1FUH6"/>
<evidence type="ECO:0000313" key="3">
    <source>
        <dbReference type="EMBL" id="KAA1052643.1"/>
    </source>
</evidence>
<organism evidence="5 7">
    <name type="scientific">Azospirillum argentinense</name>
    <dbReference type="NCBI Taxonomy" id="2970906"/>
    <lineage>
        <taxon>Bacteria</taxon>
        <taxon>Pseudomonadati</taxon>
        <taxon>Pseudomonadota</taxon>
        <taxon>Alphaproteobacteria</taxon>
        <taxon>Rhodospirillales</taxon>
        <taxon>Azospirillaceae</taxon>
        <taxon>Azospirillum</taxon>
    </lineage>
</organism>
<reference evidence="3 8" key="3">
    <citation type="submission" date="2019-07" db="EMBL/GenBank/DDBJ databases">
        <title>Genome sequencing of the stress-tolerant strain Azospirillum brasilense Az19.</title>
        <authorList>
            <person name="Maroniche G.A."/>
            <person name="Garcia J.E."/>
            <person name="Pagnussat L."/>
            <person name="Amenta M."/>
            <person name="Creus C.M."/>
        </authorList>
    </citation>
    <scope>NUCLEOTIDE SEQUENCE [LARGE SCALE GENOMIC DNA]</scope>
    <source>
        <strain evidence="3 8">Az19</strain>
    </source>
</reference>
<evidence type="ECO:0000313" key="2">
    <source>
        <dbReference type="EMBL" id="AIB12695.1"/>
    </source>
</evidence>
<evidence type="ECO:0000313" key="5">
    <source>
        <dbReference type="EMBL" id="PNQ96148.1"/>
    </source>
</evidence>
<keyword evidence="1" id="KW-0472">Membrane</keyword>
<evidence type="ECO:0000313" key="7">
    <source>
        <dbReference type="Proteomes" id="UP000236268"/>
    </source>
</evidence>
<protein>
    <submittedName>
        <fullName evidence="5">Uncharacterized protein</fullName>
    </submittedName>
</protein>
<name>A0A2K1FUH6_9PROT</name>
<dbReference type="EMBL" id="VEWN01000022">
    <property type="protein sequence ID" value="KAA1052643.1"/>
    <property type="molecule type" value="Genomic_DNA"/>
</dbReference>
<dbReference type="EMBL" id="POWG01000035">
    <property type="protein sequence ID" value="PNQ96148.1"/>
    <property type="molecule type" value="Genomic_DNA"/>
</dbReference>
<keyword evidence="1" id="KW-0812">Transmembrane</keyword>
<gene>
    <name evidence="2" type="ORF">ABAZ39_11990</name>
    <name evidence="4" type="ORF">ACJ41P_22665</name>
    <name evidence="5" type="ORF">C1S70_25080</name>
    <name evidence="3" type="ORF">FH063_004101</name>
</gene>
<dbReference type="EMBL" id="CP007793">
    <property type="protein sequence ID" value="AIB12695.1"/>
    <property type="molecule type" value="Genomic_DNA"/>
</dbReference>
<sequence>MQESIDLSWWITAVELPVMGGLFWLIARLRRDAEAALETVRARAETAQAQVRESLAAYKLEVAKTYVSVATLKDVERRLTDHLLRIETKLENGCAPFAQPYVPPYGDGGRR</sequence>
<evidence type="ECO:0000313" key="9">
    <source>
        <dbReference type="Proteomes" id="UP001628281"/>
    </source>
</evidence>
<reference evidence="2 6" key="1">
    <citation type="journal article" date="2014" name="Genome Announc.">
        <title>Complete Genome Sequence of the Model Rhizosphere Strain Azospirillum brasilense Az39, Successfully Applied in Agriculture.</title>
        <authorList>
            <person name="Rivera D."/>
            <person name="Revale S."/>
            <person name="Molina R."/>
            <person name="Gualpa J."/>
            <person name="Puente M."/>
            <person name="Maroniche G."/>
            <person name="Paris G."/>
            <person name="Baker D."/>
            <person name="Clavijo B."/>
            <person name="McLay K."/>
            <person name="Spaepen S."/>
            <person name="Perticari A."/>
            <person name="Vazquez M."/>
            <person name="Wisniewski-Dye F."/>
            <person name="Watkins C."/>
            <person name="Martinez-Abarca F."/>
            <person name="Vanderleyden J."/>
            <person name="Cassan F."/>
        </authorList>
    </citation>
    <scope>NUCLEOTIDE SEQUENCE [LARGE SCALE GENOMIC DNA]</scope>
    <source>
        <strain evidence="2 6">Az39</strain>
    </source>
</reference>
<keyword evidence="9" id="KW-1185">Reference proteome</keyword>
<keyword evidence="1" id="KW-1133">Transmembrane helix</keyword>
<dbReference type="Proteomes" id="UP000325333">
    <property type="component" value="Unassembled WGS sequence"/>
</dbReference>
<reference evidence="4 9" key="4">
    <citation type="submission" date="2024-11" db="EMBL/GenBank/DDBJ databases">
        <title>Draft genome sequences of two bacteria associated to sugarcane roots in Colombia.</title>
        <authorList>
            <person name="Pardo-Diaz S."/>
            <person name="Masmela-Mendoza J."/>
            <person name="Delgadillo-Duran P."/>
            <person name="Bautista E.J."/>
            <person name="Rojas-Tapias D.F."/>
        </authorList>
    </citation>
    <scope>NUCLEOTIDE SEQUENCE [LARGE SCALE GENOMIC DNA]</scope>
    <source>
        <strain evidence="4 9">Ap18</strain>
    </source>
</reference>
<reference evidence="5 7" key="2">
    <citation type="submission" date="2018-01" db="EMBL/GenBank/DDBJ databases">
        <title>Whole genome sequence of Azospirillum brasilense REC3 isolated from strawberry roots.</title>
        <authorList>
            <person name="Fontana C.A."/>
            <person name="Salazar S.M."/>
            <person name="Bassi D."/>
            <person name="Puglisi E."/>
            <person name="Lovaisa N.C."/>
            <person name="Toffoli L.M."/>
            <person name="Pedraza R."/>
            <person name="Cocconcelli P.S."/>
        </authorList>
    </citation>
    <scope>NUCLEOTIDE SEQUENCE [LARGE SCALE GENOMIC DNA]</scope>
    <source>
        <strain evidence="5 7">REC3</strain>
    </source>
</reference>
<dbReference type="KEGG" id="abq:ABAZ39_11990"/>
<dbReference type="Proteomes" id="UP001628281">
    <property type="component" value="Unassembled WGS sequence"/>
</dbReference>
<dbReference type="Proteomes" id="UP000027186">
    <property type="component" value="Chromosome"/>
</dbReference>
<evidence type="ECO:0000313" key="6">
    <source>
        <dbReference type="Proteomes" id="UP000027186"/>
    </source>
</evidence>
<feature type="transmembrane region" description="Helical" evidence="1">
    <location>
        <begin position="7"/>
        <end position="27"/>
    </location>
</feature>
<evidence type="ECO:0000256" key="1">
    <source>
        <dbReference type="SAM" id="Phobius"/>
    </source>
</evidence>